<name>A0AB40CAQ3_DIOCR</name>
<reference evidence="2" key="1">
    <citation type="submission" date="2025-08" db="UniProtKB">
        <authorList>
            <consortium name="RefSeq"/>
        </authorList>
    </citation>
    <scope>IDENTIFICATION</scope>
</reference>
<dbReference type="Proteomes" id="UP001515500">
    <property type="component" value="Chromosome 13"/>
</dbReference>
<protein>
    <submittedName>
        <fullName evidence="2">Uncharacterized protein LOC120274484</fullName>
    </submittedName>
</protein>
<gene>
    <name evidence="2" type="primary">LOC120274484</name>
</gene>
<evidence type="ECO:0000313" key="2">
    <source>
        <dbReference type="RefSeq" id="XP_039136961.1"/>
    </source>
</evidence>
<dbReference type="AlphaFoldDB" id="A0AB40CAQ3"/>
<sequence length="339" mass="39123">MDLEIDQINISDMVQDNHWDPNCFTNVFGYLFDNNTFNSAVIDTSDVNQWVWYPKSTCSKISAAVYHQLNQQRSSSDSWIGWHIIWHIPVAPRIKHFIWLCLKGFSSGSWAIQYRQSVRSLAFISAGAWFIWIARCNAIFKNIRPNLSIIASRTSAHVQDFFCSNLEPYGRKLILCNFSSADGPFIFTHAISRLEIQVRTIGFFISNANYKVILAGRWSQPLDDNSSDAILAIEAALQTTLQLQIPVKHIFSCHHSDLNFIRETNHSLAWRFRPQLSNLNFLMDMSSHPRIHVIPSSWMRPAISLAGFGLRRQNLNLYLVGRELPYWIMRSFLELGFSF</sequence>
<dbReference type="GeneID" id="120274484"/>
<dbReference type="RefSeq" id="XP_039136961.1">
    <property type="nucleotide sequence ID" value="XM_039281027.1"/>
</dbReference>
<evidence type="ECO:0000313" key="1">
    <source>
        <dbReference type="Proteomes" id="UP001515500"/>
    </source>
</evidence>
<keyword evidence="1" id="KW-1185">Reference proteome</keyword>
<organism evidence="1 2">
    <name type="scientific">Dioscorea cayennensis subsp. rotundata</name>
    <name type="common">White Guinea yam</name>
    <name type="synonym">Dioscorea rotundata</name>
    <dbReference type="NCBI Taxonomy" id="55577"/>
    <lineage>
        <taxon>Eukaryota</taxon>
        <taxon>Viridiplantae</taxon>
        <taxon>Streptophyta</taxon>
        <taxon>Embryophyta</taxon>
        <taxon>Tracheophyta</taxon>
        <taxon>Spermatophyta</taxon>
        <taxon>Magnoliopsida</taxon>
        <taxon>Liliopsida</taxon>
        <taxon>Dioscoreales</taxon>
        <taxon>Dioscoreaceae</taxon>
        <taxon>Dioscorea</taxon>
    </lineage>
</organism>
<proteinExistence type="predicted"/>
<accession>A0AB40CAQ3</accession>